<keyword evidence="11" id="KW-1185">Reference proteome</keyword>
<dbReference type="PATRIC" id="fig|1134510.3.peg.851"/>
<evidence type="ECO:0000256" key="2">
    <source>
        <dbReference type="ARBA" id="ARBA00006448"/>
    </source>
</evidence>
<evidence type="ECO:0000256" key="4">
    <source>
        <dbReference type="ARBA" id="ARBA00022692"/>
    </source>
</evidence>
<evidence type="ECO:0000256" key="5">
    <source>
        <dbReference type="ARBA" id="ARBA00022989"/>
    </source>
</evidence>
<dbReference type="Gene3D" id="3.30.240.20">
    <property type="entry name" value="bsu07140 like domains"/>
    <property type="match status" value="2"/>
</dbReference>
<feature type="domain" description="YetF C-terminal" evidence="8">
    <location>
        <begin position="85"/>
        <end position="200"/>
    </location>
</feature>
<dbReference type="EMBL" id="AHPL01000007">
    <property type="protein sequence ID" value="KEC55455.1"/>
    <property type="molecule type" value="Genomic_DNA"/>
</dbReference>
<dbReference type="GO" id="GO:0005886">
    <property type="term" value="C:plasma membrane"/>
    <property type="evidence" value="ECO:0007669"/>
    <property type="project" value="UniProtKB-SubCell"/>
</dbReference>
<evidence type="ECO:0000259" key="8">
    <source>
        <dbReference type="Pfam" id="PF04239"/>
    </source>
</evidence>
<evidence type="ECO:0000256" key="7">
    <source>
        <dbReference type="SAM" id="Phobius"/>
    </source>
</evidence>
<evidence type="ECO:0000313" key="10">
    <source>
        <dbReference type="EMBL" id="KEC55455.1"/>
    </source>
</evidence>
<dbReference type="STRING" id="1134510.O9A_00735"/>
<dbReference type="InterPro" id="IPR048454">
    <property type="entry name" value="YetF_N"/>
</dbReference>
<evidence type="ECO:0000256" key="1">
    <source>
        <dbReference type="ARBA" id="ARBA00004651"/>
    </source>
</evidence>
<evidence type="ECO:0000259" key="9">
    <source>
        <dbReference type="Pfam" id="PF20730"/>
    </source>
</evidence>
<evidence type="ECO:0008006" key="12">
    <source>
        <dbReference type="Google" id="ProtNLM"/>
    </source>
</evidence>
<proteinExistence type="inferred from homology"/>
<feature type="domain" description="YetF-like N-terminal transmembrane" evidence="9">
    <location>
        <begin position="9"/>
        <end position="81"/>
    </location>
</feature>
<dbReference type="HOGENOM" id="CLU_077149_4_0_5"/>
<feature type="transmembrane region" description="Helical" evidence="7">
    <location>
        <begin position="6"/>
        <end position="25"/>
    </location>
</feature>
<evidence type="ECO:0000256" key="6">
    <source>
        <dbReference type="ARBA" id="ARBA00023136"/>
    </source>
</evidence>
<keyword evidence="3" id="KW-1003">Cell membrane</keyword>
<sequence length="224" mass="25351">MEFLSYYGYVTLKLVVGLVAFLLILRTTGRSSLSQMTPVDLVSNFVMGGIIGGVIYNQNISIIQLLLVLFIWQTLITSLNLWGRHSVFFHHFVMGRSIALVLDGVFQIDEIKKLGISVNDLITMLRIKGCNLHEAAFVRLETNGDCTVIKKEERKKSTILVQSGEILDDGLKEIGKSRKWLQAELKKKHVKVENLFAAEWYEKNTDQNDKTSKGLFLVPFSKTV</sequence>
<gene>
    <name evidence="10" type="ORF">O9A_00735</name>
</gene>
<comment type="subcellular location">
    <subcellularLocation>
        <location evidence="1">Cell membrane</location>
        <topology evidence="1">Multi-pass membrane protein</topology>
    </subcellularLocation>
</comment>
<dbReference type="OrthoDB" id="9778331at2"/>
<name>A0A067W691_9HYPH</name>
<dbReference type="eggNOG" id="COG2323">
    <property type="taxonomic scope" value="Bacteria"/>
</dbReference>
<reference evidence="10 11" key="1">
    <citation type="submission" date="2012-04" db="EMBL/GenBank/DDBJ databases">
        <title>The Genome Sequence of Bartonella koehlerae C-29.</title>
        <authorList>
            <consortium name="The Broad Institute Genome Sequencing Platform"/>
            <consortium name="The Broad Institute Genome Sequencing Center for Infectious Disease"/>
            <person name="Feldgarden M."/>
            <person name="Kirby J."/>
            <person name="Kosoy M."/>
            <person name="Birtles R."/>
            <person name="Probert W.S."/>
            <person name="Chiaraviglio L."/>
            <person name="Walker B."/>
            <person name="Young S.K."/>
            <person name="Zeng Q."/>
            <person name="Gargeya S."/>
            <person name="Fitzgerald M."/>
            <person name="Haas B."/>
            <person name="Abouelleil A."/>
            <person name="Alvarado L."/>
            <person name="Arachchi H.M."/>
            <person name="Berlin A.M."/>
            <person name="Chapman S.B."/>
            <person name="Goldberg J."/>
            <person name="Griggs A."/>
            <person name="Gujja S."/>
            <person name="Hansen M."/>
            <person name="Howarth C."/>
            <person name="Imamovic A."/>
            <person name="Larimer J."/>
            <person name="McCowen C."/>
            <person name="Montmayeur A."/>
            <person name="Murphy C."/>
            <person name="Neiman D."/>
            <person name="Pearson M."/>
            <person name="Priest M."/>
            <person name="Roberts A."/>
            <person name="Saif S."/>
            <person name="Shea T."/>
            <person name="Sisk P."/>
            <person name="Sykes S."/>
            <person name="Wortman J."/>
            <person name="Nusbaum C."/>
            <person name="Birren B."/>
        </authorList>
    </citation>
    <scope>NUCLEOTIDE SEQUENCE [LARGE SCALE GENOMIC DNA]</scope>
    <source>
        <strain evidence="10 11">C-29</strain>
    </source>
</reference>
<keyword evidence="4 7" id="KW-0812">Transmembrane</keyword>
<feature type="transmembrane region" description="Helical" evidence="7">
    <location>
        <begin position="37"/>
        <end position="56"/>
    </location>
</feature>
<dbReference type="PANTHER" id="PTHR34582:SF6">
    <property type="entry name" value="UPF0702 TRANSMEMBRANE PROTEIN YCAP"/>
    <property type="match status" value="1"/>
</dbReference>
<comment type="similarity">
    <text evidence="2">Belongs to the UPF0702 family.</text>
</comment>
<evidence type="ECO:0000256" key="3">
    <source>
        <dbReference type="ARBA" id="ARBA00022475"/>
    </source>
</evidence>
<comment type="caution">
    <text evidence="10">The sequence shown here is derived from an EMBL/GenBank/DDBJ whole genome shotgun (WGS) entry which is preliminary data.</text>
</comment>
<keyword evidence="5 7" id="KW-1133">Transmembrane helix</keyword>
<protein>
    <recommendedName>
        <fullName evidence="12">DUF421 domain-containing protein</fullName>
    </recommendedName>
</protein>
<feature type="transmembrane region" description="Helical" evidence="7">
    <location>
        <begin position="62"/>
        <end position="82"/>
    </location>
</feature>
<organism evidence="10 11">
    <name type="scientific">Bartonella koehlerae C-29</name>
    <dbReference type="NCBI Taxonomy" id="1134510"/>
    <lineage>
        <taxon>Bacteria</taxon>
        <taxon>Pseudomonadati</taxon>
        <taxon>Pseudomonadota</taxon>
        <taxon>Alphaproteobacteria</taxon>
        <taxon>Hyphomicrobiales</taxon>
        <taxon>Bartonellaceae</taxon>
        <taxon>Bartonella</taxon>
    </lineage>
</organism>
<accession>A0A067W691</accession>
<dbReference type="Pfam" id="PF04239">
    <property type="entry name" value="DUF421"/>
    <property type="match status" value="1"/>
</dbReference>
<dbReference type="Pfam" id="PF20730">
    <property type="entry name" value="YetF_N"/>
    <property type="match status" value="1"/>
</dbReference>
<dbReference type="RefSeq" id="WP_034458875.1">
    <property type="nucleotide sequence ID" value="NZ_CADEAH010000003.1"/>
</dbReference>
<dbReference type="InterPro" id="IPR007353">
    <property type="entry name" value="DUF421"/>
</dbReference>
<dbReference type="PANTHER" id="PTHR34582">
    <property type="entry name" value="UPF0702 TRANSMEMBRANE PROTEIN YCAP"/>
    <property type="match status" value="1"/>
</dbReference>
<dbReference type="AlphaFoldDB" id="A0A067W691"/>
<dbReference type="Proteomes" id="UP000027015">
    <property type="component" value="Unassembled WGS sequence"/>
</dbReference>
<evidence type="ECO:0000313" key="11">
    <source>
        <dbReference type="Proteomes" id="UP000027015"/>
    </source>
</evidence>
<keyword evidence="6 7" id="KW-0472">Membrane</keyword>
<dbReference type="InterPro" id="IPR023090">
    <property type="entry name" value="UPF0702_alpha/beta_dom_sf"/>
</dbReference>